<gene>
    <name evidence="4" type="ORF">NSA23_13130</name>
</gene>
<dbReference type="RefSeq" id="WP_042682698.1">
    <property type="nucleotide sequence ID" value="NZ_CABKTM010000049.1"/>
</dbReference>
<feature type="domain" description="Nitroreductase" evidence="3">
    <location>
        <begin position="14"/>
        <end position="156"/>
    </location>
</feature>
<dbReference type="GO" id="GO:0016491">
    <property type="term" value="F:oxidoreductase activity"/>
    <property type="evidence" value="ECO:0007669"/>
    <property type="project" value="UniProtKB-KW"/>
</dbReference>
<evidence type="ECO:0000259" key="3">
    <source>
        <dbReference type="Pfam" id="PF00881"/>
    </source>
</evidence>
<keyword evidence="5" id="KW-1185">Reference proteome</keyword>
<evidence type="ECO:0000313" key="5">
    <source>
        <dbReference type="Proteomes" id="UP001142078"/>
    </source>
</evidence>
<evidence type="ECO:0000313" key="4">
    <source>
        <dbReference type="EMBL" id="MCR2045046.1"/>
    </source>
</evidence>
<protein>
    <submittedName>
        <fullName evidence="4">Nitroreductase family protein</fullName>
    </submittedName>
</protein>
<proteinExistence type="inferred from homology"/>
<dbReference type="Proteomes" id="UP001142078">
    <property type="component" value="Unassembled WGS sequence"/>
</dbReference>
<reference evidence="4" key="1">
    <citation type="submission" date="2022-07" db="EMBL/GenBank/DDBJ databases">
        <title>Enhanced cultured diversity of the mouse gut microbiota enables custom-made synthetic communities.</title>
        <authorList>
            <person name="Afrizal A."/>
        </authorList>
    </citation>
    <scope>NUCLEOTIDE SEQUENCE</scope>
    <source>
        <strain evidence="4">DSM 29482</strain>
    </source>
</reference>
<dbReference type="EMBL" id="JANJZL010000011">
    <property type="protein sequence ID" value="MCR2045046.1"/>
    <property type="molecule type" value="Genomic_DNA"/>
</dbReference>
<dbReference type="PANTHER" id="PTHR43673:SF10">
    <property type="entry name" value="NADH DEHYDROGENASE_NAD(P)H NITROREDUCTASE XCC3605-RELATED"/>
    <property type="match status" value="1"/>
</dbReference>
<dbReference type="AlphaFoldDB" id="A0A9X2S8E7"/>
<dbReference type="SUPFAM" id="SSF55469">
    <property type="entry name" value="FMN-dependent nitroreductase-like"/>
    <property type="match status" value="1"/>
</dbReference>
<dbReference type="InterPro" id="IPR029479">
    <property type="entry name" value="Nitroreductase"/>
</dbReference>
<name>A0A9X2S8E7_9FIRM</name>
<comment type="caution">
    <text evidence="4">The sequence shown here is derived from an EMBL/GenBank/DDBJ whole genome shotgun (WGS) entry which is preliminary data.</text>
</comment>
<dbReference type="OrthoDB" id="9812105at2"/>
<dbReference type="Gene3D" id="3.40.109.10">
    <property type="entry name" value="NADH Oxidase"/>
    <property type="match status" value="1"/>
</dbReference>
<dbReference type="CDD" id="cd02138">
    <property type="entry name" value="TdsD-like"/>
    <property type="match status" value="1"/>
</dbReference>
<evidence type="ECO:0000256" key="2">
    <source>
        <dbReference type="ARBA" id="ARBA00023002"/>
    </source>
</evidence>
<dbReference type="InterPro" id="IPR000415">
    <property type="entry name" value="Nitroreductase-like"/>
</dbReference>
<accession>A0A9X2S8E7</accession>
<sequence>MRKRDFSTEILKEIKERWSPRAFSKEKISDEDIIALLEAARYAPSCYNEQPWRFIVAKSDKELEKMRSVIVDSNRVWSDNAPVLIMILSKKTFDYNGKINNWSIFDAGTAWGYMSIEAERRGLITHAMGGFKKKKSREVYNIPEDYSIITVIAVGKYGDKEKLPEDLKKMEEPGIRKDIQSLIFK</sequence>
<comment type="similarity">
    <text evidence="1">Belongs to the nitroreductase family.</text>
</comment>
<dbReference type="PANTHER" id="PTHR43673">
    <property type="entry name" value="NAD(P)H NITROREDUCTASE YDGI-RELATED"/>
    <property type="match status" value="1"/>
</dbReference>
<organism evidence="4 5">
    <name type="scientific">Anaerosalibacter massiliensis</name>
    <dbReference type="NCBI Taxonomy" id="1347392"/>
    <lineage>
        <taxon>Bacteria</taxon>
        <taxon>Bacillati</taxon>
        <taxon>Bacillota</taxon>
        <taxon>Tissierellia</taxon>
        <taxon>Tissierellales</taxon>
        <taxon>Sporanaerobacteraceae</taxon>
        <taxon>Anaerosalibacter</taxon>
    </lineage>
</organism>
<evidence type="ECO:0000256" key="1">
    <source>
        <dbReference type="ARBA" id="ARBA00007118"/>
    </source>
</evidence>
<keyword evidence="2" id="KW-0560">Oxidoreductase</keyword>
<dbReference type="Pfam" id="PF00881">
    <property type="entry name" value="Nitroreductase"/>
    <property type="match status" value="1"/>
</dbReference>